<dbReference type="SMART" id="SM00895">
    <property type="entry name" value="FCD"/>
    <property type="match status" value="1"/>
</dbReference>
<dbReference type="Gene3D" id="1.20.120.530">
    <property type="entry name" value="GntR ligand-binding domain-like"/>
    <property type="match status" value="1"/>
</dbReference>
<proteinExistence type="predicted"/>
<dbReference type="SUPFAM" id="SSF48008">
    <property type="entry name" value="GntR ligand-binding domain-like"/>
    <property type="match status" value="1"/>
</dbReference>
<dbReference type="KEGG" id="arf:AR1Y2_3065"/>
<dbReference type="RefSeq" id="WP_243118780.1">
    <property type="nucleotide sequence ID" value="NZ_CP040058.1"/>
</dbReference>
<dbReference type="PRINTS" id="PR00035">
    <property type="entry name" value="HTHGNTR"/>
</dbReference>
<dbReference type="PROSITE" id="PS50949">
    <property type="entry name" value="HTH_GNTR"/>
    <property type="match status" value="1"/>
</dbReference>
<dbReference type="AlphaFoldDB" id="A0A4P8IMX9"/>
<evidence type="ECO:0000256" key="2">
    <source>
        <dbReference type="ARBA" id="ARBA00023125"/>
    </source>
</evidence>
<dbReference type="Gene3D" id="1.10.10.10">
    <property type="entry name" value="Winged helix-like DNA-binding domain superfamily/Winged helix DNA-binding domain"/>
    <property type="match status" value="1"/>
</dbReference>
<dbReference type="GO" id="GO:0003677">
    <property type="term" value="F:DNA binding"/>
    <property type="evidence" value="ECO:0007669"/>
    <property type="project" value="UniProtKB-KW"/>
</dbReference>
<dbReference type="EMBL" id="CP040058">
    <property type="protein sequence ID" value="QCP36519.1"/>
    <property type="molecule type" value="Genomic_DNA"/>
</dbReference>
<evidence type="ECO:0000313" key="6">
    <source>
        <dbReference type="Proteomes" id="UP000298653"/>
    </source>
</evidence>
<accession>A0A4P8IMX9</accession>
<evidence type="ECO:0000256" key="3">
    <source>
        <dbReference type="ARBA" id="ARBA00023163"/>
    </source>
</evidence>
<dbReference type="InterPro" id="IPR000524">
    <property type="entry name" value="Tscrpt_reg_HTH_GntR"/>
</dbReference>
<dbReference type="GO" id="GO:0003700">
    <property type="term" value="F:DNA-binding transcription factor activity"/>
    <property type="evidence" value="ECO:0007669"/>
    <property type="project" value="InterPro"/>
</dbReference>
<name>A0A4P8IMX9_9FIRM</name>
<dbReference type="PANTHER" id="PTHR43537:SF45">
    <property type="entry name" value="GNTR FAMILY REGULATORY PROTEIN"/>
    <property type="match status" value="1"/>
</dbReference>
<dbReference type="Pfam" id="PF07729">
    <property type="entry name" value="FCD"/>
    <property type="match status" value="1"/>
</dbReference>
<dbReference type="Pfam" id="PF00392">
    <property type="entry name" value="GntR"/>
    <property type="match status" value="1"/>
</dbReference>
<dbReference type="Proteomes" id="UP000298653">
    <property type="component" value="Chromosome"/>
</dbReference>
<dbReference type="SMART" id="SM00345">
    <property type="entry name" value="HTH_GNTR"/>
    <property type="match status" value="1"/>
</dbReference>
<dbReference type="SUPFAM" id="SSF46785">
    <property type="entry name" value="Winged helix' DNA-binding domain"/>
    <property type="match status" value="1"/>
</dbReference>
<keyword evidence="3" id="KW-0804">Transcription</keyword>
<reference evidence="5 6" key="1">
    <citation type="submission" date="2019-05" db="EMBL/GenBank/DDBJ databases">
        <title>Complete genome sequencing of Anaerostipes rhamnosivorans.</title>
        <authorList>
            <person name="Bui T.P.N."/>
            <person name="de Vos W.M."/>
        </authorList>
    </citation>
    <scope>NUCLEOTIDE SEQUENCE [LARGE SCALE GENOMIC DNA]</scope>
    <source>
        <strain evidence="5 6">1y2</strain>
    </source>
</reference>
<protein>
    <submittedName>
        <fullName evidence="5">Transcriptional regulator, GntR family</fullName>
    </submittedName>
</protein>
<organism evidence="5 6">
    <name type="scientific">Anaerostipes rhamnosivorans</name>
    <dbReference type="NCBI Taxonomy" id="1229621"/>
    <lineage>
        <taxon>Bacteria</taxon>
        <taxon>Bacillati</taxon>
        <taxon>Bacillota</taxon>
        <taxon>Clostridia</taxon>
        <taxon>Lachnospirales</taxon>
        <taxon>Lachnospiraceae</taxon>
        <taxon>Anaerostipes</taxon>
    </lineage>
</organism>
<feature type="domain" description="HTH gntR-type" evidence="4">
    <location>
        <begin position="1"/>
        <end position="55"/>
    </location>
</feature>
<dbReference type="InterPro" id="IPR011711">
    <property type="entry name" value="GntR_C"/>
</dbReference>
<dbReference type="InterPro" id="IPR036388">
    <property type="entry name" value="WH-like_DNA-bd_sf"/>
</dbReference>
<keyword evidence="1" id="KW-0805">Transcription regulation</keyword>
<dbReference type="PANTHER" id="PTHR43537">
    <property type="entry name" value="TRANSCRIPTIONAL REGULATOR, GNTR FAMILY"/>
    <property type="match status" value="1"/>
</dbReference>
<dbReference type="InterPro" id="IPR008920">
    <property type="entry name" value="TF_FadR/GntR_C"/>
</dbReference>
<keyword evidence="2" id="KW-0238">DNA-binding</keyword>
<keyword evidence="6" id="KW-1185">Reference proteome</keyword>
<evidence type="ECO:0000256" key="1">
    <source>
        <dbReference type="ARBA" id="ARBA00023015"/>
    </source>
</evidence>
<evidence type="ECO:0000259" key="4">
    <source>
        <dbReference type="PROSITE" id="PS50949"/>
    </source>
</evidence>
<dbReference type="InterPro" id="IPR036390">
    <property type="entry name" value="WH_DNA-bd_sf"/>
</dbReference>
<sequence length="205" mass="23311">MIFHMEFLPGIKISEPQISERLSISRTPVHDALRRLAAEGLVKIGTNRGAAVAQFTDEEVREIGTIRLSQDILSAQLAAYYGSAADFEQLCRLADVCEEAAVKGDIYGRIKADNDFHLEISRVSGNSHLYKQQYAIYQQVHLIQISKYTDIEDSLIQIHHHVPIIESIRNADLKEAARLICDHIKDFYRLDPYLMKCYGYSQDAE</sequence>
<evidence type="ECO:0000313" key="5">
    <source>
        <dbReference type="EMBL" id="QCP36519.1"/>
    </source>
</evidence>
<gene>
    <name evidence="5" type="ORF">AR1Y2_3065</name>
</gene>